<protein>
    <recommendedName>
        <fullName evidence="2">Complex 1 LYR protein domain-containing protein</fullName>
    </recommendedName>
</protein>
<evidence type="ECO:0000313" key="4">
    <source>
        <dbReference type="Proteomes" id="UP000277928"/>
    </source>
</evidence>
<gene>
    <name evidence="3" type="ORF">NLS_LOCUS1441</name>
</gene>
<dbReference type="EMBL" id="UYRX01000050">
    <property type="protein sequence ID" value="VDK71441.1"/>
    <property type="molecule type" value="Genomic_DNA"/>
</dbReference>
<evidence type="ECO:0000256" key="1">
    <source>
        <dbReference type="ARBA" id="ARBA00009508"/>
    </source>
</evidence>
<evidence type="ECO:0000313" key="3">
    <source>
        <dbReference type="EMBL" id="VDK71441.1"/>
    </source>
</evidence>
<dbReference type="OMA" id="IRDHFTI"/>
<dbReference type="STRING" id="42156.A0A3P6U477"/>
<name>A0A3P6U477_LITSI</name>
<evidence type="ECO:0000259" key="2">
    <source>
        <dbReference type="Pfam" id="PF05347"/>
    </source>
</evidence>
<dbReference type="PANTHER" id="PTHR13166">
    <property type="entry name" value="PROTEIN C6ORF149"/>
    <property type="match status" value="1"/>
</dbReference>
<dbReference type="InterPro" id="IPR008011">
    <property type="entry name" value="Complex1_LYR_dom"/>
</dbReference>
<keyword evidence="4" id="KW-1185">Reference proteome</keyword>
<dbReference type="OrthoDB" id="275715at2759"/>
<dbReference type="InterPro" id="IPR051522">
    <property type="entry name" value="ISC_assembly_LYR"/>
</dbReference>
<dbReference type="GO" id="GO:0016226">
    <property type="term" value="P:iron-sulfur cluster assembly"/>
    <property type="evidence" value="ECO:0007669"/>
    <property type="project" value="InterPro"/>
</dbReference>
<sequence>MGSIPQADWVSLYKQLLRSASQFPQYNYREFFKRRIREHFKAAVKNNDISQVEFHSKCQELLQVIRRQSTLYQSYPTPKLVVEKKNGDRNPLGDVAKKS</sequence>
<dbReference type="Pfam" id="PF05347">
    <property type="entry name" value="Complex1_LYR"/>
    <property type="match status" value="1"/>
</dbReference>
<dbReference type="GO" id="GO:1990221">
    <property type="term" value="C:L-cysteine desulfurase complex"/>
    <property type="evidence" value="ECO:0007669"/>
    <property type="project" value="TreeGrafter"/>
</dbReference>
<feature type="domain" description="Complex 1 LYR protein" evidence="2">
    <location>
        <begin position="9"/>
        <end position="55"/>
    </location>
</feature>
<accession>A0A3P6U477</accession>
<comment type="similarity">
    <text evidence="1">Belongs to the complex I LYR family.</text>
</comment>
<dbReference type="CDD" id="cd20264">
    <property type="entry name" value="Complex1_LYR_LYRM4"/>
    <property type="match status" value="1"/>
</dbReference>
<reference evidence="3 4" key="1">
    <citation type="submission" date="2018-08" db="EMBL/GenBank/DDBJ databases">
        <authorList>
            <person name="Laetsch R D."/>
            <person name="Stevens L."/>
            <person name="Kumar S."/>
            <person name="Blaxter L. M."/>
        </authorList>
    </citation>
    <scope>NUCLEOTIDE SEQUENCE [LARGE SCALE GENOMIC DNA]</scope>
</reference>
<dbReference type="Proteomes" id="UP000277928">
    <property type="component" value="Unassembled WGS sequence"/>
</dbReference>
<proteinExistence type="inferred from homology"/>
<dbReference type="GO" id="GO:0005739">
    <property type="term" value="C:mitochondrion"/>
    <property type="evidence" value="ECO:0007669"/>
    <property type="project" value="TreeGrafter"/>
</dbReference>
<dbReference type="AlphaFoldDB" id="A0A3P6U477"/>
<dbReference type="InterPro" id="IPR045297">
    <property type="entry name" value="Complex1_LYR_LYRM4"/>
</dbReference>
<organism evidence="3 4">
    <name type="scientific">Litomosoides sigmodontis</name>
    <name type="common">Filarial nematode worm</name>
    <dbReference type="NCBI Taxonomy" id="42156"/>
    <lineage>
        <taxon>Eukaryota</taxon>
        <taxon>Metazoa</taxon>
        <taxon>Ecdysozoa</taxon>
        <taxon>Nematoda</taxon>
        <taxon>Chromadorea</taxon>
        <taxon>Rhabditida</taxon>
        <taxon>Spirurina</taxon>
        <taxon>Spiruromorpha</taxon>
        <taxon>Filarioidea</taxon>
        <taxon>Onchocercidae</taxon>
        <taxon>Litomosoides</taxon>
    </lineage>
</organism>
<dbReference type="PANTHER" id="PTHR13166:SF7">
    <property type="entry name" value="LYR MOTIF-CONTAINING PROTEIN 4"/>
    <property type="match status" value="1"/>
</dbReference>